<proteinExistence type="predicted"/>
<dbReference type="RefSeq" id="XP_014872306.1">
    <property type="nucleotide sequence ID" value="XM_015016820.1"/>
</dbReference>
<keyword evidence="4" id="KW-0158">Chromosome</keyword>
<dbReference type="GeneID" id="106936043"/>
<dbReference type="GO" id="GO:0046872">
    <property type="term" value="F:metal ion binding"/>
    <property type="evidence" value="ECO:0007669"/>
    <property type="project" value="UniProtKB-KW"/>
</dbReference>
<dbReference type="CTD" id="11339"/>
<dbReference type="PANTHER" id="PTHR16431">
    <property type="entry name" value="NEUROGENIC PROTEIN MASTERMIND"/>
    <property type="match status" value="1"/>
</dbReference>
<dbReference type="GeneTree" id="ENSGT00940000175695"/>
<dbReference type="GO" id="GO:0051301">
    <property type="term" value="P:cell division"/>
    <property type="evidence" value="ECO:0007669"/>
    <property type="project" value="UniProtKB-KW"/>
</dbReference>
<dbReference type="STRING" id="48699.ENSPLAP00000031284"/>
<dbReference type="GO" id="GO:0000775">
    <property type="term" value="C:chromosome, centromeric region"/>
    <property type="evidence" value="ECO:0007669"/>
    <property type="project" value="UniProtKB-SubCell"/>
</dbReference>
<evidence type="ECO:0000259" key="12">
    <source>
        <dbReference type="PROSITE" id="PS51793"/>
    </source>
</evidence>
<evidence type="ECO:0000313" key="14">
    <source>
        <dbReference type="Proteomes" id="UP000261500"/>
    </source>
</evidence>
<dbReference type="PANTHER" id="PTHR16431:SF3">
    <property type="entry name" value="PROTEIN MIS18-BETA"/>
    <property type="match status" value="1"/>
</dbReference>
<keyword evidence="9" id="KW-0539">Nucleus</keyword>
<reference evidence="13" key="2">
    <citation type="submission" date="2025-09" db="UniProtKB">
        <authorList>
            <consortium name="Ensembl"/>
        </authorList>
    </citation>
    <scope>IDENTIFICATION</scope>
</reference>
<keyword evidence="7" id="KW-0498">Mitosis</keyword>
<feature type="domain" description="Mis18" evidence="12">
    <location>
        <begin position="26"/>
        <end position="124"/>
    </location>
</feature>
<evidence type="ECO:0000256" key="11">
    <source>
        <dbReference type="ARBA" id="ARBA00023328"/>
    </source>
</evidence>
<dbReference type="InterPro" id="IPR034752">
    <property type="entry name" value="Mis18"/>
</dbReference>
<dbReference type="KEGG" id="plai:106936043"/>
<comment type="subcellular location">
    <subcellularLocation>
        <location evidence="3">Chromosome</location>
        <location evidence="3">Centromere</location>
    </subcellularLocation>
    <subcellularLocation>
        <location evidence="2">Nucleus</location>
    </subcellularLocation>
</comment>
<keyword evidence="8" id="KW-0862">Zinc</keyword>
<keyword evidence="5" id="KW-0132">Cell division</keyword>
<dbReference type="InterPro" id="IPR004910">
    <property type="entry name" value="Yippee/Mis18/Cereblon"/>
</dbReference>
<evidence type="ECO:0000313" key="13">
    <source>
        <dbReference type="Ensembl" id="ENSPLAP00000031284.1"/>
    </source>
</evidence>
<evidence type="ECO:0000256" key="6">
    <source>
        <dbReference type="ARBA" id="ARBA00022723"/>
    </source>
</evidence>
<sequence length="183" mass="20286">MEFDENLVVERIDDLKTITTLEPEHLMTLHCVQCNTVLADSLGVCGELKCMDCVMCMRVTNDVVVSGALESVHKGEMANCICSNLKCRSCNSVVGKRIHAAPSHLVATRSVFLLNKAKMSCYILDSSSMVKASSLSFELKPLQETVDEVRQECEQQLDLMAHTCSQLADMSMNISSRSKKWCS</sequence>
<evidence type="ECO:0000256" key="7">
    <source>
        <dbReference type="ARBA" id="ARBA00022776"/>
    </source>
</evidence>
<keyword evidence="14" id="KW-1185">Reference proteome</keyword>
<keyword evidence="10" id="KW-0131">Cell cycle</keyword>
<organism evidence="13 14">
    <name type="scientific">Poecilia latipinna</name>
    <name type="common">sailfin molly</name>
    <dbReference type="NCBI Taxonomy" id="48699"/>
    <lineage>
        <taxon>Eukaryota</taxon>
        <taxon>Metazoa</taxon>
        <taxon>Chordata</taxon>
        <taxon>Craniata</taxon>
        <taxon>Vertebrata</taxon>
        <taxon>Euteleostomi</taxon>
        <taxon>Actinopterygii</taxon>
        <taxon>Neopterygii</taxon>
        <taxon>Teleostei</taxon>
        <taxon>Neoteleostei</taxon>
        <taxon>Acanthomorphata</taxon>
        <taxon>Ovalentaria</taxon>
        <taxon>Atherinomorphae</taxon>
        <taxon>Cyprinodontiformes</taxon>
        <taxon>Poeciliidae</taxon>
        <taxon>Poeciliinae</taxon>
        <taxon>Poecilia</taxon>
    </lineage>
</organism>
<dbReference type="Proteomes" id="UP000261500">
    <property type="component" value="Unplaced"/>
</dbReference>
<evidence type="ECO:0000256" key="10">
    <source>
        <dbReference type="ARBA" id="ARBA00023306"/>
    </source>
</evidence>
<dbReference type="GO" id="GO:0007059">
    <property type="term" value="P:chromosome segregation"/>
    <property type="evidence" value="ECO:0007669"/>
    <property type="project" value="TreeGrafter"/>
</dbReference>
<accession>A0A3B3W2S7</accession>
<evidence type="ECO:0000256" key="1">
    <source>
        <dbReference type="ARBA" id="ARBA00003694"/>
    </source>
</evidence>
<comment type="function">
    <text evidence="1">Required for recruitment of CENPA to centromeres and normal chromosome segregation during mitosis.</text>
</comment>
<dbReference type="GO" id="GO:0034080">
    <property type="term" value="P:CENP-A containing chromatin assembly"/>
    <property type="evidence" value="ECO:0007669"/>
    <property type="project" value="TreeGrafter"/>
</dbReference>
<name>A0A3B3W2S7_9TELE</name>
<dbReference type="GO" id="GO:0000785">
    <property type="term" value="C:chromatin"/>
    <property type="evidence" value="ECO:0007669"/>
    <property type="project" value="TreeGrafter"/>
</dbReference>
<dbReference type="AlphaFoldDB" id="A0A3B3W2S7"/>
<dbReference type="OrthoDB" id="9926299at2759"/>
<dbReference type="GO" id="GO:0005634">
    <property type="term" value="C:nucleus"/>
    <property type="evidence" value="ECO:0007669"/>
    <property type="project" value="UniProtKB-SubCell"/>
</dbReference>
<keyword evidence="11" id="KW-0137">Centromere</keyword>
<evidence type="ECO:0000256" key="8">
    <source>
        <dbReference type="ARBA" id="ARBA00022833"/>
    </source>
</evidence>
<evidence type="ECO:0000256" key="5">
    <source>
        <dbReference type="ARBA" id="ARBA00022618"/>
    </source>
</evidence>
<protein>
    <submittedName>
        <fullName evidence="13">Opa interacting protein 5</fullName>
    </submittedName>
</protein>
<evidence type="ECO:0000256" key="3">
    <source>
        <dbReference type="ARBA" id="ARBA00004584"/>
    </source>
</evidence>
<evidence type="ECO:0000256" key="2">
    <source>
        <dbReference type="ARBA" id="ARBA00004123"/>
    </source>
</evidence>
<dbReference type="PROSITE" id="PS51793">
    <property type="entry name" value="MIS18"/>
    <property type="match status" value="1"/>
</dbReference>
<dbReference type="Pfam" id="PF03226">
    <property type="entry name" value="Yippee-Mis18"/>
    <property type="match status" value="1"/>
</dbReference>
<keyword evidence="6" id="KW-0479">Metal-binding</keyword>
<evidence type="ECO:0000256" key="9">
    <source>
        <dbReference type="ARBA" id="ARBA00023242"/>
    </source>
</evidence>
<reference evidence="13" key="1">
    <citation type="submission" date="2025-08" db="UniProtKB">
        <authorList>
            <consortium name="Ensembl"/>
        </authorList>
    </citation>
    <scope>IDENTIFICATION</scope>
</reference>
<evidence type="ECO:0000256" key="4">
    <source>
        <dbReference type="ARBA" id="ARBA00022454"/>
    </source>
</evidence>
<dbReference type="Ensembl" id="ENSPLAT00000028023.1">
    <property type="protein sequence ID" value="ENSPLAP00000031284.1"/>
    <property type="gene ID" value="ENSPLAG00000023159.1"/>
</dbReference>